<evidence type="ECO:0000313" key="4">
    <source>
        <dbReference type="Proteomes" id="UP001139971"/>
    </source>
</evidence>
<dbReference type="Proteomes" id="UP001139971">
    <property type="component" value="Unassembled WGS sequence"/>
</dbReference>
<protein>
    <submittedName>
        <fullName evidence="3">DUF4157 domain-containing protein</fullName>
    </submittedName>
</protein>
<dbReference type="SUPFAM" id="SSF55486">
    <property type="entry name" value="Metalloproteases ('zincins'), catalytic domain"/>
    <property type="match status" value="1"/>
</dbReference>
<dbReference type="RefSeq" id="WP_263542625.1">
    <property type="nucleotide sequence ID" value="NZ_JAOVZO020000023.1"/>
</dbReference>
<evidence type="ECO:0000259" key="1">
    <source>
        <dbReference type="Pfam" id="PF13699"/>
    </source>
</evidence>
<dbReference type="Pfam" id="PF14521">
    <property type="entry name" value="Aspzincin_M35"/>
    <property type="match status" value="1"/>
</dbReference>
<accession>A0A9X3YPI0</accession>
<feature type="domain" description="Lysine-specific metallo-endopeptidase" evidence="2">
    <location>
        <begin position="378"/>
        <end position="506"/>
    </location>
</feature>
<keyword evidence="4" id="KW-1185">Reference proteome</keyword>
<sequence length="706" mass="74718">MFARARAVAAPSPPTFASARPLVSPRVQRKATLGAVDDAYEREADAVADRVTRMSDAGAIGSAPPAISRRCAACDDEKTVRTKRAARGDASAHDVDAAANVASRGGAPLPAAARARFEPRFGHDFSNVRVHADGEAANAARGVRAHAYTFGSHIVFGAGQYAPGTRAGEHLLAHELAHVVQQGGGTPARVRRKVAPEYVVDEPEVDPTRPGAPERVAFARNSATVPASEQAKIDGFKSGRDRTVDLELLGLATGDELALDPTLPKRRADAVDAELAKPEKGVVPFVMEHIGKRKVTAGTAANTADTARLRFNRGVEILRPTDVSLSPATPTKAPSACDPGLEQNFQDAKTMAFDWIDVTRTELKKVPLAGGIDGSLDAFFGGHGAATVTRVDGNLGLIRDEVKSLADPANHACADPKDPGCVGAIASNSGGTMKICASYGGMTPEDRARNLVHEAGHSTKKLAVSTGKSKADGTSDFSYRHERGIARIGKLNPDQALKNSDSYSMFLMTERVPMSITKGMQPEADPAPTGFAKADDAEAAQRALALAERWTRLSTQGLKDLHRDLRSLKGKPVPASVGSPDRLDKILGQVKKRFPPILGGKDVTGDDLTMLAGVYDRYLELKRLFDQPIAISSGAATAFTATAPAAAGKKGSLSLSVDAKFLAANERARARQIVDALIELVPTGRIAVKQRGDYGAFAEFVREMFQ</sequence>
<name>A0A9X3YPI0_9GAMM</name>
<dbReference type="AlphaFoldDB" id="A0A9X3YPI0"/>
<dbReference type="EMBL" id="JAOVZO020000023">
    <property type="protein sequence ID" value="MDC8016087.1"/>
    <property type="molecule type" value="Genomic_DNA"/>
</dbReference>
<proteinExistence type="predicted"/>
<dbReference type="GO" id="GO:0004222">
    <property type="term" value="F:metalloendopeptidase activity"/>
    <property type="evidence" value="ECO:0007669"/>
    <property type="project" value="InterPro"/>
</dbReference>
<reference evidence="3" key="1">
    <citation type="submission" date="2023-02" db="EMBL/GenBank/DDBJ databases">
        <title>Tahibacter soli sp. nov. isolated from soil.</title>
        <authorList>
            <person name="Baek J.H."/>
            <person name="Lee J.K."/>
            <person name="Choi D.G."/>
            <person name="Jeon C.O."/>
        </authorList>
    </citation>
    <scope>NUCLEOTIDE SEQUENCE</scope>
    <source>
        <strain evidence="3">BL</strain>
    </source>
</reference>
<feature type="domain" description="eCIS core" evidence="1">
    <location>
        <begin position="108"/>
        <end position="185"/>
    </location>
</feature>
<dbReference type="InterPro" id="IPR025295">
    <property type="entry name" value="eCIS_core_dom"/>
</dbReference>
<organism evidence="3 4">
    <name type="scientific">Tahibacter soli</name>
    <dbReference type="NCBI Taxonomy" id="2983605"/>
    <lineage>
        <taxon>Bacteria</taxon>
        <taxon>Pseudomonadati</taxon>
        <taxon>Pseudomonadota</taxon>
        <taxon>Gammaproteobacteria</taxon>
        <taxon>Lysobacterales</taxon>
        <taxon>Rhodanobacteraceae</taxon>
        <taxon>Tahibacter</taxon>
    </lineage>
</organism>
<evidence type="ECO:0000259" key="2">
    <source>
        <dbReference type="Pfam" id="PF14521"/>
    </source>
</evidence>
<dbReference type="Pfam" id="PF13699">
    <property type="entry name" value="eCIS_core"/>
    <property type="match status" value="1"/>
</dbReference>
<evidence type="ECO:0000313" key="3">
    <source>
        <dbReference type="EMBL" id="MDC8016087.1"/>
    </source>
</evidence>
<gene>
    <name evidence="3" type="ORF">OD750_026475</name>
</gene>
<comment type="caution">
    <text evidence="3">The sequence shown here is derived from an EMBL/GenBank/DDBJ whole genome shotgun (WGS) entry which is preliminary data.</text>
</comment>
<dbReference type="Gene3D" id="3.40.390.10">
    <property type="entry name" value="Collagenase (Catalytic Domain)"/>
    <property type="match status" value="1"/>
</dbReference>
<dbReference type="InterPro" id="IPR024079">
    <property type="entry name" value="MetalloPept_cat_dom_sf"/>
</dbReference>
<dbReference type="InterPro" id="IPR029463">
    <property type="entry name" value="Lys_MEP"/>
</dbReference>